<feature type="binding site" description="axial binding residue" evidence="2">
    <location>
        <position position="562"/>
    </location>
    <ligand>
        <name>heme</name>
        <dbReference type="ChEBI" id="CHEBI:30413"/>
    </ligand>
    <ligandPart>
        <name>Fe</name>
        <dbReference type="ChEBI" id="CHEBI:18248"/>
    </ligandPart>
</feature>
<comment type="similarity">
    <text evidence="1 3">Belongs to the cytochrome P450 family.</text>
</comment>
<dbReference type="EMBL" id="GL378372">
    <property type="protein sequence ID" value="EFJ43549.1"/>
    <property type="molecule type" value="Genomic_DNA"/>
</dbReference>
<evidence type="ECO:0000313" key="6">
    <source>
        <dbReference type="Proteomes" id="UP000001058"/>
    </source>
</evidence>
<comment type="cofactor">
    <cofactor evidence="2">
        <name>heme</name>
        <dbReference type="ChEBI" id="CHEBI:30413"/>
    </cofactor>
</comment>
<dbReference type="PRINTS" id="PR00385">
    <property type="entry name" value="P450"/>
</dbReference>
<dbReference type="InterPro" id="IPR036396">
    <property type="entry name" value="Cyt_P450_sf"/>
</dbReference>
<dbReference type="eggNOG" id="KOG0157">
    <property type="taxonomic scope" value="Eukaryota"/>
</dbReference>
<evidence type="ECO:0000313" key="5">
    <source>
        <dbReference type="EMBL" id="EFJ43549.1"/>
    </source>
</evidence>
<dbReference type="SUPFAM" id="SSF48264">
    <property type="entry name" value="Cytochrome P450"/>
    <property type="match status" value="1"/>
</dbReference>
<dbReference type="PROSITE" id="PS00086">
    <property type="entry name" value="CYTOCHROME_P450"/>
    <property type="match status" value="1"/>
</dbReference>
<dbReference type="InterPro" id="IPR050196">
    <property type="entry name" value="Cytochrome_P450_Monoox"/>
</dbReference>
<dbReference type="PANTHER" id="PTHR24291">
    <property type="entry name" value="CYTOCHROME P450 FAMILY 4"/>
    <property type="match status" value="1"/>
</dbReference>
<dbReference type="PANTHER" id="PTHR24291:SF183">
    <property type="entry name" value="CYTOCHROME P450 97B3, CHLOROPLASTIC"/>
    <property type="match status" value="1"/>
</dbReference>
<dbReference type="CDD" id="cd11046">
    <property type="entry name" value="CYP97"/>
    <property type="match status" value="1"/>
</dbReference>
<evidence type="ECO:0000256" key="2">
    <source>
        <dbReference type="PIRSR" id="PIRSR602401-1"/>
    </source>
</evidence>
<evidence type="ECO:0008006" key="7">
    <source>
        <dbReference type="Google" id="ProtNLM"/>
    </source>
</evidence>
<keyword evidence="3" id="KW-0503">Monooxygenase</keyword>
<protein>
    <recommendedName>
        <fullName evidence="7">Cytochrome P450</fullName>
    </recommendedName>
</protein>
<sequence>MQQLNCRSGARGPLRIAAGCSPRPRRAHAFSPNPFNPSLSSLATSPLRPGRLSRSTGLQSRLIPAGLPDPLAVGLFFAPGFAALVYAYFRGKGNLTDGLSRLLTEISQGYFQPDVGGKNIPVAQGELSDLAGDQPLFKALYQWFIESGGVYKLVFGPKAFIVVSDPVVVRHLLKDNAFNYDKGVLAEILEPIMGRGLIPADLDTWRVRRRAVVPAFHRQYYDAMVTMFGRCADRSSDKLQALVEKGQVGLGGRVVDMESEFLSLGLDIIGLGVFNYDFGSITSESPVIKAVYGVLKEAEHRSTFYLPYWNLPLADVLVPRQAKFRRDLRVINDCLDDLIRKAQETRVEEDAEALQNRDYSKLRDPSLLRFLVDMRGEDVTNKQLRDDLMTMLIAGHETTAAVLTWALYCLMQSPAALERVLREVDGVERGGNPQGETVADLEACKGDPLGESLRMYPQPPILIRRALGEDVLPGGLRGDPAGYPIGTGADLFISVWNLHRSPYLWKDPDTFRPDRFFESYSNPDFEGKWAGAYAVSGGAALYPNEVGSDFAFIPFGGGARKCVGDQFAMFEATVALAVLLRRFSFALEGPPEKVGMATGATIHTANGLMVRVSRRTPPPPPPAPAAGSPREEQLPRQPVAA</sequence>
<keyword evidence="3" id="KW-0560">Oxidoreductase</keyword>
<dbReference type="GeneID" id="9616750"/>
<dbReference type="GO" id="GO:0005506">
    <property type="term" value="F:iron ion binding"/>
    <property type="evidence" value="ECO:0007669"/>
    <property type="project" value="InterPro"/>
</dbReference>
<dbReference type="InParanoid" id="D8U9X3"/>
<name>D8U9X3_VOLCA</name>
<dbReference type="Proteomes" id="UP000001058">
    <property type="component" value="Unassembled WGS sequence"/>
</dbReference>
<dbReference type="Gene3D" id="1.10.630.10">
    <property type="entry name" value="Cytochrome P450"/>
    <property type="match status" value="1"/>
</dbReference>
<dbReference type="FunCoup" id="D8U9X3">
    <property type="interactions" value="686"/>
</dbReference>
<evidence type="ECO:0000256" key="3">
    <source>
        <dbReference type="RuleBase" id="RU000461"/>
    </source>
</evidence>
<gene>
    <name evidence="5" type="ORF">VOLCADRAFT_65884</name>
</gene>
<accession>D8U9X3</accession>
<dbReference type="RefSeq" id="XP_002955478.1">
    <property type="nucleotide sequence ID" value="XM_002955432.1"/>
</dbReference>
<evidence type="ECO:0000256" key="1">
    <source>
        <dbReference type="ARBA" id="ARBA00010617"/>
    </source>
</evidence>
<dbReference type="AlphaFoldDB" id="D8U9X3"/>
<reference evidence="5 6" key="1">
    <citation type="journal article" date="2010" name="Science">
        <title>Genomic analysis of organismal complexity in the multicellular green alga Volvox carteri.</title>
        <authorList>
            <person name="Prochnik S.E."/>
            <person name="Umen J."/>
            <person name="Nedelcu A.M."/>
            <person name="Hallmann A."/>
            <person name="Miller S.M."/>
            <person name="Nishii I."/>
            <person name="Ferris P."/>
            <person name="Kuo A."/>
            <person name="Mitros T."/>
            <person name="Fritz-Laylin L.K."/>
            <person name="Hellsten U."/>
            <person name="Chapman J."/>
            <person name="Simakov O."/>
            <person name="Rensing S.A."/>
            <person name="Terry A."/>
            <person name="Pangilinan J."/>
            <person name="Kapitonov V."/>
            <person name="Jurka J."/>
            <person name="Salamov A."/>
            <person name="Shapiro H."/>
            <person name="Schmutz J."/>
            <person name="Grimwood J."/>
            <person name="Lindquist E."/>
            <person name="Lucas S."/>
            <person name="Grigoriev I.V."/>
            <person name="Schmitt R."/>
            <person name="Kirk D."/>
            <person name="Rokhsar D.S."/>
        </authorList>
    </citation>
    <scope>NUCLEOTIDE SEQUENCE [LARGE SCALE GENOMIC DNA]</scope>
    <source>
        <strain evidence="6">f. Nagariensis / Eve</strain>
    </source>
</reference>
<dbReference type="GO" id="GO:0016705">
    <property type="term" value="F:oxidoreductase activity, acting on paired donors, with incorporation or reduction of molecular oxygen"/>
    <property type="evidence" value="ECO:0007669"/>
    <property type="project" value="InterPro"/>
</dbReference>
<keyword evidence="2 3" id="KW-0479">Metal-binding</keyword>
<dbReference type="Pfam" id="PF00067">
    <property type="entry name" value="p450"/>
    <property type="match status" value="1"/>
</dbReference>
<keyword evidence="2 3" id="KW-0408">Iron</keyword>
<evidence type="ECO:0000256" key="4">
    <source>
        <dbReference type="SAM" id="MobiDB-lite"/>
    </source>
</evidence>
<dbReference type="GO" id="GO:0004497">
    <property type="term" value="F:monooxygenase activity"/>
    <property type="evidence" value="ECO:0007669"/>
    <property type="project" value="UniProtKB-KW"/>
</dbReference>
<dbReference type="InterPro" id="IPR017972">
    <property type="entry name" value="Cyt_P450_CS"/>
</dbReference>
<dbReference type="KEGG" id="vcn:VOLCADRAFT_65884"/>
<keyword evidence="2 3" id="KW-0349">Heme</keyword>
<dbReference type="PRINTS" id="PR00463">
    <property type="entry name" value="EP450I"/>
</dbReference>
<organism evidence="6">
    <name type="scientific">Volvox carteri f. nagariensis</name>
    <dbReference type="NCBI Taxonomy" id="3068"/>
    <lineage>
        <taxon>Eukaryota</taxon>
        <taxon>Viridiplantae</taxon>
        <taxon>Chlorophyta</taxon>
        <taxon>core chlorophytes</taxon>
        <taxon>Chlorophyceae</taxon>
        <taxon>CS clade</taxon>
        <taxon>Chlamydomonadales</taxon>
        <taxon>Volvocaceae</taxon>
        <taxon>Volvox</taxon>
    </lineage>
</organism>
<dbReference type="GO" id="GO:0020037">
    <property type="term" value="F:heme binding"/>
    <property type="evidence" value="ECO:0007669"/>
    <property type="project" value="InterPro"/>
</dbReference>
<dbReference type="InterPro" id="IPR002401">
    <property type="entry name" value="Cyt_P450_E_grp-I"/>
</dbReference>
<proteinExistence type="inferred from homology"/>
<dbReference type="OrthoDB" id="1470350at2759"/>
<keyword evidence="6" id="KW-1185">Reference proteome</keyword>
<dbReference type="STRING" id="3068.D8U9X3"/>
<dbReference type="InterPro" id="IPR001128">
    <property type="entry name" value="Cyt_P450"/>
</dbReference>
<feature type="region of interest" description="Disordered" evidence="4">
    <location>
        <begin position="612"/>
        <end position="641"/>
    </location>
</feature>